<feature type="domain" description="HTH merR-type" evidence="1">
    <location>
        <begin position="11"/>
        <end position="54"/>
    </location>
</feature>
<dbReference type="Pfam" id="PF12728">
    <property type="entry name" value="HTH_17"/>
    <property type="match status" value="1"/>
</dbReference>
<dbReference type="Proteomes" id="UP001500503">
    <property type="component" value="Unassembled WGS sequence"/>
</dbReference>
<dbReference type="PROSITE" id="PS50937">
    <property type="entry name" value="HTH_MERR_2"/>
    <property type="match status" value="1"/>
</dbReference>
<evidence type="ECO:0000313" key="3">
    <source>
        <dbReference type="Proteomes" id="UP001500503"/>
    </source>
</evidence>
<dbReference type="CDD" id="cd04762">
    <property type="entry name" value="HTH_MerR-trunc"/>
    <property type="match status" value="1"/>
</dbReference>
<dbReference type="SUPFAM" id="SSF46955">
    <property type="entry name" value="Putative DNA-binding domain"/>
    <property type="match status" value="1"/>
</dbReference>
<reference evidence="3" key="1">
    <citation type="journal article" date="2019" name="Int. J. Syst. Evol. Microbiol.">
        <title>The Global Catalogue of Microorganisms (GCM) 10K type strain sequencing project: providing services to taxonomists for standard genome sequencing and annotation.</title>
        <authorList>
            <consortium name="The Broad Institute Genomics Platform"/>
            <consortium name="The Broad Institute Genome Sequencing Center for Infectious Disease"/>
            <person name="Wu L."/>
            <person name="Ma J."/>
        </authorList>
    </citation>
    <scope>NUCLEOTIDE SEQUENCE [LARGE SCALE GENOMIC DNA]</scope>
    <source>
        <strain evidence="3">JCM 17933</strain>
    </source>
</reference>
<organism evidence="2 3">
    <name type="scientific">Actinoallomurus oryzae</name>
    <dbReference type="NCBI Taxonomy" id="502180"/>
    <lineage>
        <taxon>Bacteria</taxon>
        <taxon>Bacillati</taxon>
        <taxon>Actinomycetota</taxon>
        <taxon>Actinomycetes</taxon>
        <taxon>Streptosporangiales</taxon>
        <taxon>Thermomonosporaceae</taxon>
        <taxon>Actinoallomurus</taxon>
    </lineage>
</organism>
<name>A0ABP8PGH3_9ACTN</name>
<evidence type="ECO:0000259" key="1">
    <source>
        <dbReference type="PROSITE" id="PS50937"/>
    </source>
</evidence>
<accession>A0ABP8PGH3</accession>
<evidence type="ECO:0000313" key="2">
    <source>
        <dbReference type="EMBL" id="GAA4486210.1"/>
    </source>
</evidence>
<dbReference type="InterPro" id="IPR009061">
    <property type="entry name" value="DNA-bd_dom_put_sf"/>
</dbReference>
<dbReference type="Gene3D" id="1.10.10.60">
    <property type="entry name" value="Homeodomain-like"/>
    <property type="match status" value="1"/>
</dbReference>
<dbReference type="InterPro" id="IPR045745">
    <property type="entry name" value="HTH_58_Actinobacteria-type"/>
</dbReference>
<sequence length="117" mass="13114">MFPARPAPDTLLKPSEAARLLGVRPTTLASWARAGRLTAQATPGGHRRYRAADIYAIIEASGGTDADAWKDDAVRLYEQGWSIRQVAEKFDRDYGSIRRLLLRRKVGLRHRGHGHRP</sequence>
<keyword evidence="3" id="KW-1185">Reference proteome</keyword>
<dbReference type="Gene3D" id="1.10.1660.10">
    <property type="match status" value="1"/>
</dbReference>
<proteinExistence type="predicted"/>
<dbReference type="InterPro" id="IPR000551">
    <property type="entry name" value="MerR-type_HTH_dom"/>
</dbReference>
<dbReference type="RefSeq" id="WP_345458430.1">
    <property type="nucleotide sequence ID" value="NZ_BAABHF010000010.1"/>
</dbReference>
<comment type="caution">
    <text evidence="2">The sequence shown here is derived from an EMBL/GenBank/DDBJ whole genome shotgun (WGS) entry which is preliminary data.</text>
</comment>
<dbReference type="Pfam" id="PF19575">
    <property type="entry name" value="HTH_58"/>
    <property type="match status" value="1"/>
</dbReference>
<dbReference type="EMBL" id="BAABHF010000010">
    <property type="protein sequence ID" value="GAA4486210.1"/>
    <property type="molecule type" value="Genomic_DNA"/>
</dbReference>
<protein>
    <recommendedName>
        <fullName evidence="1">HTH merR-type domain-containing protein</fullName>
    </recommendedName>
</protein>
<gene>
    <name evidence="2" type="ORF">GCM10023191_011930</name>
</gene>
<dbReference type="InterPro" id="IPR041657">
    <property type="entry name" value="HTH_17"/>
</dbReference>